<proteinExistence type="predicted"/>
<sequence>MVARQVAVCGPRNCKEIDAERAREVGRLLAVAGATVLCGGGLGVMAAVAEGASSAGGLVVGIRPDTNRETICDGLTVAIWTGMGEARNSIIIESADAVIVIGGSPGTLSELALANRRGGIPVVQLGGWEIFEDGKAVDLGEIVATPLEAVAVALARDATVTGE</sequence>
<keyword evidence="2" id="KW-1185">Reference proteome</keyword>
<reference evidence="1 2" key="1">
    <citation type="submission" date="2017-12" db="EMBL/GenBank/DDBJ databases">
        <title>Sequencing the genomes of 1000 Actinobacteria strains.</title>
        <authorList>
            <person name="Klenk H.-P."/>
        </authorList>
    </citation>
    <scope>NUCLEOTIDE SEQUENCE [LARGE SCALE GENOMIC DNA]</scope>
    <source>
        <strain evidence="1 2">DSM 44489</strain>
    </source>
</reference>
<dbReference type="EMBL" id="PJMW01000002">
    <property type="protein sequence ID" value="PKV81054.1"/>
    <property type="molecule type" value="Genomic_DNA"/>
</dbReference>
<dbReference type="InterPro" id="IPR041164">
    <property type="entry name" value="LDcluster4"/>
</dbReference>
<dbReference type="SUPFAM" id="SSF102405">
    <property type="entry name" value="MCP/YpsA-like"/>
    <property type="match status" value="1"/>
</dbReference>
<name>A0A2N3VHG2_9NOCA</name>
<comment type="caution">
    <text evidence="1">The sequence shown here is derived from an EMBL/GenBank/DDBJ whole genome shotgun (WGS) entry which is preliminary data.</text>
</comment>
<dbReference type="InterPro" id="IPR052341">
    <property type="entry name" value="LOG_family_nucleotidases"/>
</dbReference>
<evidence type="ECO:0000313" key="2">
    <source>
        <dbReference type="Proteomes" id="UP000233766"/>
    </source>
</evidence>
<accession>A0A2N3VHG2</accession>
<dbReference type="Proteomes" id="UP000233766">
    <property type="component" value="Unassembled WGS sequence"/>
</dbReference>
<evidence type="ECO:0000313" key="1">
    <source>
        <dbReference type="EMBL" id="PKV81054.1"/>
    </source>
</evidence>
<dbReference type="Gene3D" id="3.40.50.450">
    <property type="match status" value="1"/>
</dbReference>
<dbReference type="PANTHER" id="PTHR43393">
    <property type="entry name" value="CYTOKININ RIBOSIDE 5'-MONOPHOSPHATE PHOSPHORIBOHYDROLASE"/>
    <property type="match status" value="1"/>
</dbReference>
<dbReference type="Pfam" id="PF18306">
    <property type="entry name" value="LDcluster4"/>
    <property type="match status" value="1"/>
</dbReference>
<dbReference type="OrthoDB" id="9794039at2"/>
<dbReference type="PANTHER" id="PTHR43393:SF3">
    <property type="entry name" value="LYSINE DECARBOXYLASE-LIKE PROTEIN"/>
    <property type="match status" value="1"/>
</dbReference>
<protein>
    <recommendedName>
        <fullName evidence="3">TIGR00725 family protein</fullName>
    </recommendedName>
</protein>
<dbReference type="GO" id="GO:0005829">
    <property type="term" value="C:cytosol"/>
    <property type="evidence" value="ECO:0007669"/>
    <property type="project" value="TreeGrafter"/>
</dbReference>
<evidence type="ECO:0008006" key="3">
    <source>
        <dbReference type="Google" id="ProtNLM"/>
    </source>
</evidence>
<dbReference type="RefSeq" id="WP_101466874.1">
    <property type="nucleotide sequence ID" value="NZ_PJMW01000002.1"/>
</dbReference>
<dbReference type="AlphaFoldDB" id="A0A2N3VHG2"/>
<organism evidence="1 2">
    <name type="scientific">Nocardia fluminea</name>
    <dbReference type="NCBI Taxonomy" id="134984"/>
    <lineage>
        <taxon>Bacteria</taxon>
        <taxon>Bacillati</taxon>
        <taxon>Actinomycetota</taxon>
        <taxon>Actinomycetes</taxon>
        <taxon>Mycobacteriales</taxon>
        <taxon>Nocardiaceae</taxon>
        <taxon>Nocardia</taxon>
    </lineage>
</organism>
<gene>
    <name evidence="1" type="ORF">ATK86_5500</name>
</gene>